<dbReference type="RefSeq" id="WP_047811273.1">
    <property type="nucleotide sequence ID" value="NZ_LDZY01000013.1"/>
</dbReference>
<dbReference type="AlphaFoldDB" id="A0A0J1III1"/>
<protein>
    <submittedName>
        <fullName evidence="2">Mg-protoporphyrin IX methyl transferase</fullName>
    </submittedName>
</protein>
<dbReference type="GO" id="GO:0016740">
    <property type="term" value="F:transferase activity"/>
    <property type="evidence" value="ECO:0007669"/>
    <property type="project" value="UniProtKB-KW"/>
</dbReference>
<keyword evidence="3" id="KW-1185">Reference proteome</keyword>
<dbReference type="EMBL" id="LDZY01000013">
    <property type="protein sequence ID" value="KLU64531.1"/>
    <property type="molecule type" value="Genomic_DNA"/>
</dbReference>
<feature type="domain" description="Methyltransferase" evidence="1">
    <location>
        <begin position="42"/>
        <end position="124"/>
    </location>
</feature>
<accession>A0A0J1III1</accession>
<dbReference type="InterPro" id="IPR029063">
    <property type="entry name" value="SAM-dependent_MTases_sf"/>
</dbReference>
<dbReference type="CDD" id="cd02440">
    <property type="entry name" value="AdoMet_MTases"/>
    <property type="match status" value="1"/>
</dbReference>
<evidence type="ECO:0000313" key="3">
    <source>
        <dbReference type="Proteomes" id="UP000036356"/>
    </source>
</evidence>
<dbReference type="PATRIC" id="fig|476652.3.peg.3669"/>
<proteinExistence type="predicted"/>
<comment type="caution">
    <text evidence="2">The sequence shown here is derived from an EMBL/GenBank/DDBJ whole genome shotgun (WGS) entry which is preliminary data.</text>
</comment>
<keyword evidence="2" id="KW-0808">Transferase</keyword>
<evidence type="ECO:0000259" key="1">
    <source>
        <dbReference type="Pfam" id="PF13649"/>
    </source>
</evidence>
<name>A0A0J1III1_9FIRM</name>
<reference evidence="2 3" key="1">
    <citation type="submission" date="2015-06" db="EMBL/GenBank/DDBJ databases">
        <title>Draft genome of the moderately acidophilic sulfate reducer Candidatus Desulfosporosinus acididurans strain M1.</title>
        <authorList>
            <person name="Poehlein A."/>
            <person name="Petzsch P."/>
            <person name="Johnson B.D."/>
            <person name="Schloemann M."/>
            <person name="Daniel R."/>
            <person name="Muehling M."/>
        </authorList>
    </citation>
    <scope>NUCLEOTIDE SEQUENCE [LARGE SCALE GENOMIC DNA]</scope>
    <source>
        <strain evidence="2 3">M1</strain>
    </source>
</reference>
<sequence length="232" mass="26510">MNFEWNPQTIRWYEEANNYSGFFGNLAGLIAPRLQGYSSLCDIGCGLGLLDLELSQSINRITCIDINRNALAALQKNMETRNITNITPRLLDCRNLEGEWDVICVCFFGSKEIEEFLSHCRKLIAVVGKQQQTELYPEKYREFRKNTAENLELVLKEQGRDYLLTEAAFEFGQPFRSRADADSFIRTHCPAIISEELHSFLSESLRVTGDPQFPLIIPRLKSFGVFEIKGGL</sequence>
<dbReference type="SUPFAM" id="SSF53335">
    <property type="entry name" value="S-adenosyl-L-methionine-dependent methyltransferases"/>
    <property type="match status" value="1"/>
</dbReference>
<gene>
    <name evidence="2" type="ORF">DEAC_c34770</name>
</gene>
<organism evidence="2 3">
    <name type="scientific">Desulfosporosinus acididurans</name>
    <dbReference type="NCBI Taxonomy" id="476652"/>
    <lineage>
        <taxon>Bacteria</taxon>
        <taxon>Bacillati</taxon>
        <taxon>Bacillota</taxon>
        <taxon>Clostridia</taxon>
        <taxon>Eubacteriales</taxon>
        <taxon>Desulfitobacteriaceae</taxon>
        <taxon>Desulfosporosinus</taxon>
    </lineage>
</organism>
<evidence type="ECO:0000313" key="2">
    <source>
        <dbReference type="EMBL" id="KLU64531.1"/>
    </source>
</evidence>
<dbReference type="Gene3D" id="3.40.50.150">
    <property type="entry name" value="Vaccinia Virus protein VP39"/>
    <property type="match status" value="1"/>
</dbReference>
<dbReference type="STRING" id="476652.DEAC_c34770"/>
<dbReference type="Proteomes" id="UP000036356">
    <property type="component" value="Unassembled WGS sequence"/>
</dbReference>
<dbReference type="InterPro" id="IPR041698">
    <property type="entry name" value="Methyltransf_25"/>
</dbReference>
<dbReference type="Pfam" id="PF13649">
    <property type="entry name" value="Methyltransf_25"/>
    <property type="match status" value="1"/>
</dbReference>